<reference evidence="5" key="1">
    <citation type="journal article" date="2020" name="mSystems">
        <title>Genome- and Community-Level Interaction Insights into Carbon Utilization and Element Cycling Functions of Hydrothermarchaeota in Hydrothermal Sediment.</title>
        <authorList>
            <person name="Zhou Z."/>
            <person name="Liu Y."/>
            <person name="Xu W."/>
            <person name="Pan J."/>
            <person name="Luo Z.H."/>
            <person name="Li M."/>
        </authorList>
    </citation>
    <scope>NUCLEOTIDE SEQUENCE [LARGE SCALE GENOMIC DNA]</scope>
    <source>
        <strain evidence="5">SpSt-374</strain>
    </source>
</reference>
<dbReference type="AlphaFoldDB" id="A0A7C3VG67"/>
<accession>A0A7C3VG67</accession>
<dbReference type="EMBL" id="DSPX01000082">
    <property type="protein sequence ID" value="HGG00634.1"/>
    <property type="molecule type" value="Genomic_DNA"/>
</dbReference>
<proteinExistence type="predicted"/>
<dbReference type="SUPFAM" id="SSF53335">
    <property type="entry name" value="S-adenosyl-L-methionine-dependent methyltransferases"/>
    <property type="match status" value="1"/>
</dbReference>
<evidence type="ECO:0000256" key="3">
    <source>
        <dbReference type="ARBA" id="ARBA00022691"/>
    </source>
</evidence>
<dbReference type="InterPro" id="IPR023576">
    <property type="entry name" value="UbiE/COQ5_MeTrFase_CS"/>
</dbReference>
<dbReference type="Gene3D" id="3.40.50.150">
    <property type="entry name" value="Vaccinia Virus protein VP39"/>
    <property type="match status" value="1"/>
</dbReference>
<keyword evidence="3" id="KW-0949">S-adenosyl-L-methionine</keyword>
<evidence type="ECO:0000256" key="2">
    <source>
        <dbReference type="ARBA" id="ARBA00022679"/>
    </source>
</evidence>
<dbReference type="CDD" id="cd02440">
    <property type="entry name" value="AdoMet_MTases"/>
    <property type="match status" value="1"/>
</dbReference>
<evidence type="ECO:0000256" key="1">
    <source>
        <dbReference type="ARBA" id="ARBA00022603"/>
    </source>
</evidence>
<keyword evidence="1 5" id="KW-0489">Methyltransferase</keyword>
<name>A0A7C3VG67_9CYAN</name>
<protein>
    <submittedName>
        <fullName evidence="5">Class I SAM-dependent methyltransferase</fullName>
    </submittedName>
</protein>
<feature type="domain" description="Methyltransferase" evidence="4">
    <location>
        <begin position="48"/>
        <end position="141"/>
    </location>
</feature>
<dbReference type="GO" id="GO:0032259">
    <property type="term" value="P:methylation"/>
    <property type="evidence" value="ECO:0007669"/>
    <property type="project" value="UniProtKB-KW"/>
</dbReference>
<evidence type="ECO:0000313" key="5">
    <source>
        <dbReference type="EMBL" id="HGG00634.1"/>
    </source>
</evidence>
<organism evidence="5">
    <name type="scientific">Planktothricoides sp. SpSt-374</name>
    <dbReference type="NCBI Taxonomy" id="2282167"/>
    <lineage>
        <taxon>Bacteria</taxon>
        <taxon>Bacillati</taxon>
        <taxon>Cyanobacteriota</taxon>
        <taxon>Cyanophyceae</taxon>
        <taxon>Oscillatoriophycideae</taxon>
        <taxon>Oscillatoriales</taxon>
        <taxon>Oscillatoriaceae</taxon>
        <taxon>Planktothricoides</taxon>
    </lineage>
</organism>
<dbReference type="PROSITE" id="PS01184">
    <property type="entry name" value="UBIE_2"/>
    <property type="match status" value="1"/>
</dbReference>
<dbReference type="InterPro" id="IPR029063">
    <property type="entry name" value="SAM-dependent_MTases_sf"/>
</dbReference>
<gene>
    <name evidence="5" type="ORF">ENR15_08270</name>
</gene>
<dbReference type="InterPro" id="IPR041698">
    <property type="entry name" value="Methyltransf_25"/>
</dbReference>
<dbReference type="Pfam" id="PF13649">
    <property type="entry name" value="Methyltransf_25"/>
    <property type="match status" value="1"/>
</dbReference>
<sequence length="204" mass="23242">MTDDIFVKKQGFFDAWAPFYDCPLTAIFYLAVHQRLLEYAKLPENPKVLDIGCGTGRLLRRLAAENPTLQGIGLDLSRQMLVEARSNNRYGNRLIFREGNGESLPFDNPQFDAVFNTISFLHYPNPEKMLAEVARVLQPGGCFYLADTTVREEQGDFHWNFSPSGVRLYSPRRREDLGREAGLAVVQHYYLLGPVLLTVFHKNA</sequence>
<comment type="caution">
    <text evidence="5">The sequence shown here is derived from an EMBL/GenBank/DDBJ whole genome shotgun (WGS) entry which is preliminary data.</text>
</comment>
<keyword evidence="2 5" id="KW-0808">Transferase</keyword>
<evidence type="ECO:0000259" key="4">
    <source>
        <dbReference type="Pfam" id="PF13649"/>
    </source>
</evidence>
<dbReference type="GO" id="GO:0008168">
    <property type="term" value="F:methyltransferase activity"/>
    <property type="evidence" value="ECO:0007669"/>
    <property type="project" value="UniProtKB-KW"/>
</dbReference>
<dbReference type="PANTHER" id="PTHR43591">
    <property type="entry name" value="METHYLTRANSFERASE"/>
    <property type="match status" value="1"/>
</dbReference>